<gene>
    <name evidence="3" type="ORF">R77569_02675</name>
    <name evidence="2" type="ORF">R77591_02569</name>
</gene>
<accession>A0AAD2EKA4</accession>
<keyword evidence="5" id="KW-1185">Reference proteome</keyword>
<dbReference type="NCBIfam" id="TIGR02532">
    <property type="entry name" value="IV_pilin_GFxxxE"/>
    <property type="match status" value="1"/>
</dbReference>
<evidence type="ECO:0000256" key="1">
    <source>
        <dbReference type="SAM" id="Phobius"/>
    </source>
</evidence>
<dbReference type="InterPro" id="IPR045584">
    <property type="entry name" value="Pilin-like"/>
</dbReference>
<evidence type="ECO:0000313" key="4">
    <source>
        <dbReference type="Proteomes" id="UP001190002"/>
    </source>
</evidence>
<evidence type="ECO:0000313" key="3">
    <source>
        <dbReference type="EMBL" id="CAJ0875042.1"/>
    </source>
</evidence>
<dbReference type="EMBL" id="CATVXE010000010">
    <property type="protein sequence ID" value="CAJ0684753.1"/>
    <property type="molecule type" value="Genomic_DNA"/>
</dbReference>
<dbReference type="Proteomes" id="UP001190002">
    <property type="component" value="Unassembled WGS sequence"/>
</dbReference>
<keyword evidence="1" id="KW-0472">Membrane</keyword>
<dbReference type="Gene3D" id="3.30.700.10">
    <property type="entry name" value="Glycoprotein, Type 4 Pilin"/>
    <property type="match status" value="1"/>
</dbReference>
<organism evidence="2 4">
    <name type="scientific">Ralstonia mannitolilytica</name>
    <dbReference type="NCBI Taxonomy" id="105219"/>
    <lineage>
        <taxon>Bacteria</taxon>
        <taxon>Pseudomonadati</taxon>
        <taxon>Pseudomonadota</taxon>
        <taxon>Betaproteobacteria</taxon>
        <taxon>Burkholderiales</taxon>
        <taxon>Burkholderiaceae</taxon>
        <taxon>Ralstonia</taxon>
    </lineage>
</organism>
<dbReference type="RefSeq" id="WP_104565366.1">
    <property type="nucleotide sequence ID" value="NZ_CATVXE010000010.1"/>
</dbReference>
<dbReference type="PROSITE" id="PS00409">
    <property type="entry name" value="PROKAR_NTER_METHYL"/>
    <property type="match status" value="1"/>
</dbReference>
<keyword evidence="1" id="KW-1133">Transmembrane helix</keyword>
<dbReference type="EMBL" id="CAUDKV010000010">
    <property type="protein sequence ID" value="CAJ0875042.1"/>
    <property type="molecule type" value="Genomic_DNA"/>
</dbReference>
<evidence type="ECO:0000313" key="5">
    <source>
        <dbReference type="Proteomes" id="UP001190452"/>
    </source>
</evidence>
<evidence type="ECO:0000313" key="2">
    <source>
        <dbReference type="EMBL" id="CAJ0684753.1"/>
    </source>
</evidence>
<comment type="caution">
    <text evidence="2">The sequence shown here is derived from an EMBL/GenBank/DDBJ whole genome shotgun (WGS) entry which is preliminary data.</text>
</comment>
<dbReference type="AlphaFoldDB" id="A0AAD2EKA4"/>
<proteinExistence type="predicted"/>
<name>A0AAD2EKA4_9RALS</name>
<keyword evidence="1" id="KW-0812">Transmembrane</keyword>
<dbReference type="Pfam" id="PF07963">
    <property type="entry name" value="N_methyl"/>
    <property type="match status" value="1"/>
</dbReference>
<dbReference type="Proteomes" id="UP001190452">
    <property type="component" value="Unassembled WGS sequence"/>
</dbReference>
<sequence length="134" mass="14472">MHRLRGFTLVELMAVLVIAAVLAFVATSTWPAYWKRTHRAAAGAALVATLSQLELRHARTGTYATDDSRSPGPMTRADGYTIFPPQVCIGVNGSLPVSQCVQVMAVPHTPDPDCPFLALRSTGERIPDDPACWP</sequence>
<evidence type="ECO:0008006" key="6">
    <source>
        <dbReference type="Google" id="ProtNLM"/>
    </source>
</evidence>
<dbReference type="InterPro" id="IPR012902">
    <property type="entry name" value="N_methyl_site"/>
</dbReference>
<protein>
    <recommendedName>
        <fullName evidence="6">Prepilin-type N-terminal cleavage/methylation domain-containing protein</fullName>
    </recommendedName>
</protein>
<dbReference type="SUPFAM" id="SSF54523">
    <property type="entry name" value="Pili subunits"/>
    <property type="match status" value="1"/>
</dbReference>
<reference evidence="2 5" key="1">
    <citation type="submission" date="2023-07" db="EMBL/GenBank/DDBJ databases">
        <authorList>
            <person name="Peeters C."/>
        </authorList>
    </citation>
    <scope>NUCLEOTIDE SEQUENCE</scope>
    <source>
        <strain evidence="3 5">R-77569</strain>
        <strain evidence="2">R-77591</strain>
    </source>
</reference>
<feature type="transmembrane region" description="Helical" evidence="1">
    <location>
        <begin position="12"/>
        <end position="33"/>
    </location>
</feature>